<sequence length="210" mass="22281">MSWEAYLIFVVTTGVICLTPGPAALLIVAQGMSNGMRRSYWAIAGIALTNALYFALSATGIAALIVASNNLFSIIKWVGVAYLLYLGMSTLLSKGSAFSVSSDKSLAVSGWPAFWNAVIVELSNPKALLYFVALLPQFIDPAQPLGKQMLIYGASCLALDGLTYSLYAWLGSKTQKFTANAKFVKASNRASGGLLMLAGLLMAGVKRVAH</sequence>
<evidence type="ECO:0000256" key="4">
    <source>
        <dbReference type="ARBA" id="ARBA00022692"/>
    </source>
</evidence>
<dbReference type="PANTHER" id="PTHR30086:SF14">
    <property type="entry name" value="HOMOSERINE_HOMOSERINE LACTONE EFFLUX PROTEIN"/>
    <property type="match status" value="1"/>
</dbReference>
<keyword evidence="9" id="KW-1185">Reference proteome</keyword>
<evidence type="ECO:0000256" key="1">
    <source>
        <dbReference type="ARBA" id="ARBA00004651"/>
    </source>
</evidence>
<evidence type="ECO:0000256" key="6">
    <source>
        <dbReference type="ARBA" id="ARBA00023136"/>
    </source>
</evidence>
<dbReference type="AlphaFoldDB" id="A0A6M4A728"/>
<comment type="similarity">
    <text evidence="2">Belongs to the Rht family.</text>
</comment>
<feature type="transmembrane region" description="Helical" evidence="7">
    <location>
        <begin position="6"/>
        <end position="28"/>
    </location>
</feature>
<evidence type="ECO:0000256" key="3">
    <source>
        <dbReference type="ARBA" id="ARBA00022475"/>
    </source>
</evidence>
<dbReference type="Pfam" id="PF01810">
    <property type="entry name" value="LysE"/>
    <property type="match status" value="1"/>
</dbReference>
<evidence type="ECO:0000256" key="2">
    <source>
        <dbReference type="ARBA" id="ARBA00007928"/>
    </source>
</evidence>
<feature type="transmembrane region" description="Helical" evidence="7">
    <location>
        <begin position="40"/>
        <end position="68"/>
    </location>
</feature>
<dbReference type="KEGG" id="upi:EJG51_012380"/>
<dbReference type="GO" id="GO:0042970">
    <property type="term" value="F:homoserine transmembrane transporter activity"/>
    <property type="evidence" value="ECO:0007669"/>
    <property type="project" value="TreeGrafter"/>
</dbReference>
<evidence type="ECO:0000313" key="9">
    <source>
        <dbReference type="Proteomes" id="UP000274350"/>
    </source>
</evidence>
<dbReference type="PANTHER" id="PTHR30086">
    <property type="entry name" value="ARGININE EXPORTER PROTEIN ARGO"/>
    <property type="match status" value="1"/>
</dbReference>
<keyword evidence="3" id="KW-1003">Cell membrane</keyword>
<feature type="transmembrane region" description="Helical" evidence="7">
    <location>
        <begin position="74"/>
        <end position="92"/>
    </location>
</feature>
<gene>
    <name evidence="8" type="ORF">EJG51_012380</name>
</gene>
<keyword evidence="5 7" id="KW-1133">Transmembrane helix</keyword>
<comment type="subcellular location">
    <subcellularLocation>
        <location evidence="1">Cell membrane</location>
        <topology evidence="1">Multi-pass membrane protein</topology>
    </subcellularLocation>
</comment>
<evidence type="ECO:0000256" key="7">
    <source>
        <dbReference type="SAM" id="Phobius"/>
    </source>
</evidence>
<name>A0A6M4A728_9BURK</name>
<accession>A0A6M4A728</accession>
<feature type="transmembrane region" description="Helical" evidence="7">
    <location>
        <begin position="151"/>
        <end position="170"/>
    </location>
</feature>
<evidence type="ECO:0000313" key="8">
    <source>
        <dbReference type="EMBL" id="QJQ06510.1"/>
    </source>
</evidence>
<dbReference type="GO" id="GO:0005886">
    <property type="term" value="C:plasma membrane"/>
    <property type="evidence" value="ECO:0007669"/>
    <property type="project" value="UniProtKB-SubCell"/>
</dbReference>
<dbReference type="OrthoDB" id="9804822at2"/>
<evidence type="ECO:0000256" key="5">
    <source>
        <dbReference type="ARBA" id="ARBA00022989"/>
    </source>
</evidence>
<dbReference type="PIRSF" id="PIRSF006324">
    <property type="entry name" value="LeuE"/>
    <property type="match status" value="1"/>
</dbReference>
<keyword evidence="6 7" id="KW-0472">Membrane</keyword>
<protein>
    <submittedName>
        <fullName evidence="8">LysE family translocator</fullName>
    </submittedName>
</protein>
<dbReference type="Proteomes" id="UP000274350">
    <property type="component" value="Chromosome"/>
</dbReference>
<keyword evidence="4 7" id="KW-0812">Transmembrane</keyword>
<organism evidence="8 9">
    <name type="scientific">Undibacterium piscinae</name>
    <dbReference type="NCBI Taxonomy" id="2495591"/>
    <lineage>
        <taxon>Bacteria</taxon>
        <taxon>Pseudomonadati</taxon>
        <taxon>Pseudomonadota</taxon>
        <taxon>Betaproteobacteria</taxon>
        <taxon>Burkholderiales</taxon>
        <taxon>Oxalobacteraceae</taxon>
        <taxon>Undibacterium</taxon>
    </lineage>
</organism>
<reference evidence="8 9" key="1">
    <citation type="journal article" date="2019" name="Int. J. Syst. Evol. Microbiol.">
        <title>Undibacterium piscinae sp. nov., isolated from Korean shiner intestine.</title>
        <authorList>
            <person name="Lee S.Y."/>
            <person name="Kang W."/>
            <person name="Kim P.S."/>
            <person name="Kim H.S."/>
            <person name="Sung H."/>
            <person name="Shin N.R."/>
            <person name="Whon T.W."/>
            <person name="Yun J.H."/>
            <person name="Lee J.Y."/>
            <person name="Lee J.Y."/>
            <person name="Jung M.J."/>
            <person name="Jeong Y.S."/>
            <person name="Tak E.J."/>
            <person name="Han J.E."/>
            <person name="Hyun D.W."/>
            <person name="Kang M.S."/>
            <person name="Lee K.E."/>
            <person name="Lee B.H."/>
            <person name="Bae J.W."/>
        </authorList>
    </citation>
    <scope>NUCLEOTIDE SEQUENCE [LARGE SCALE GENOMIC DNA]</scope>
    <source>
        <strain evidence="8 9">S11R28</strain>
    </source>
</reference>
<dbReference type="InterPro" id="IPR001123">
    <property type="entry name" value="LeuE-type"/>
</dbReference>
<dbReference type="EMBL" id="CP051152">
    <property type="protein sequence ID" value="QJQ06510.1"/>
    <property type="molecule type" value="Genomic_DNA"/>
</dbReference>
<proteinExistence type="inferred from homology"/>